<feature type="domain" description="Periplasmic binding protein" evidence="4">
    <location>
        <begin position="17"/>
        <end position="277"/>
    </location>
</feature>
<keyword evidence="6" id="KW-1185">Reference proteome</keyword>
<dbReference type="Gene3D" id="3.40.50.2300">
    <property type="match status" value="2"/>
</dbReference>
<accession>A0ABU9BP18</accession>
<dbReference type="SUPFAM" id="SSF53822">
    <property type="entry name" value="Periplasmic binding protein-like I"/>
    <property type="match status" value="1"/>
</dbReference>
<proteinExistence type="inferred from homology"/>
<evidence type="ECO:0000313" key="5">
    <source>
        <dbReference type="EMBL" id="MEK8031703.1"/>
    </source>
</evidence>
<name>A0ABU9BP18_9BURK</name>
<evidence type="ECO:0000313" key="6">
    <source>
        <dbReference type="Proteomes" id="UP001371218"/>
    </source>
</evidence>
<sequence>MATFPLSALAQKKIVLGFSQIGAESEWRTANSESIKSAAAAAGIELKFSDAQQKQENQIKAIRSFIAQKVDVIAFSPVVESGWEPVLREAKAAKIPVILTDRAVNVKDDSLWVSFMGSDFLEEGRRAGRWLVDKMKDVKGDVNIVELQGTVGSAPAIDRKKGFEEVIKADAKFKIIRSQTGDFTRAKGKEVMEAFLKAEGKKINVLYAHNDDMAIGAIQAIEEAGLKPAKDITIISIDAVKGAFEAMIAGKLNVTVECSPLLGPQLMQAVKDLKAGKTLPKRIVTEESVFPMEVAAKEFPNRKY</sequence>
<dbReference type="Pfam" id="PF13407">
    <property type="entry name" value="Peripla_BP_4"/>
    <property type="match status" value="1"/>
</dbReference>
<evidence type="ECO:0000256" key="2">
    <source>
        <dbReference type="ARBA" id="ARBA00007639"/>
    </source>
</evidence>
<dbReference type="InterPro" id="IPR025997">
    <property type="entry name" value="SBP_2_dom"/>
</dbReference>
<dbReference type="EMBL" id="JBBUTG010000006">
    <property type="protein sequence ID" value="MEK8031703.1"/>
    <property type="molecule type" value="Genomic_DNA"/>
</dbReference>
<comment type="subcellular location">
    <subcellularLocation>
        <location evidence="1">Cell envelope</location>
    </subcellularLocation>
</comment>
<dbReference type="Proteomes" id="UP001371218">
    <property type="component" value="Unassembled WGS sequence"/>
</dbReference>
<comment type="caution">
    <text evidence="5">The sequence shown here is derived from an EMBL/GenBank/DDBJ whole genome shotgun (WGS) entry which is preliminary data.</text>
</comment>
<reference evidence="5 6" key="1">
    <citation type="submission" date="2024-04" db="EMBL/GenBank/DDBJ databases">
        <title>Novel species of the genus Ideonella isolated from streams.</title>
        <authorList>
            <person name="Lu H."/>
        </authorList>
    </citation>
    <scope>NUCLEOTIDE SEQUENCE [LARGE SCALE GENOMIC DNA]</scope>
    <source>
        <strain evidence="5 6">DXS29W</strain>
    </source>
</reference>
<keyword evidence="3" id="KW-0732">Signal</keyword>
<gene>
    <name evidence="5" type="ORF">AACH06_12825</name>
</gene>
<dbReference type="PANTHER" id="PTHR46847">
    <property type="entry name" value="D-ALLOSE-BINDING PERIPLASMIC PROTEIN-RELATED"/>
    <property type="match status" value="1"/>
</dbReference>
<evidence type="ECO:0000256" key="1">
    <source>
        <dbReference type="ARBA" id="ARBA00004196"/>
    </source>
</evidence>
<comment type="similarity">
    <text evidence="2">Belongs to the bacterial solute-binding protein 2 family.</text>
</comment>
<dbReference type="InterPro" id="IPR028082">
    <property type="entry name" value="Peripla_BP_I"/>
</dbReference>
<organism evidence="5 6">
    <name type="scientific">Ideonella lacteola</name>
    <dbReference type="NCBI Taxonomy" id="2984193"/>
    <lineage>
        <taxon>Bacteria</taxon>
        <taxon>Pseudomonadati</taxon>
        <taxon>Pseudomonadota</taxon>
        <taxon>Betaproteobacteria</taxon>
        <taxon>Burkholderiales</taxon>
        <taxon>Sphaerotilaceae</taxon>
        <taxon>Ideonella</taxon>
    </lineage>
</organism>
<protein>
    <submittedName>
        <fullName evidence="5">ABC transporter substrate-binding protein</fullName>
    </submittedName>
</protein>
<dbReference type="CDD" id="cd06309">
    <property type="entry name" value="PBP1_galactofuranose_YtfQ-like"/>
    <property type="match status" value="1"/>
</dbReference>
<evidence type="ECO:0000259" key="4">
    <source>
        <dbReference type="Pfam" id="PF13407"/>
    </source>
</evidence>
<evidence type="ECO:0000256" key="3">
    <source>
        <dbReference type="ARBA" id="ARBA00022729"/>
    </source>
</evidence>
<dbReference type="PANTHER" id="PTHR46847:SF3">
    <property type="entry name" value="GALACTOFURANOSE-BINDING PROTEIN YTFQ"/>
    <property type="match status" value="1"/>
</dbReference>